<dbReference type="SUPFAM" id="SSF101941">
    <property type="entry name" value="NAC domain"/>
    <property type="match status" value="1"/>
</dbReference>
<dbReference type="AlphaFoldDB" id="B9RH27"/>
<evidence type="ECO:0000256" key="1">
    <source>
        <dbReference type="ARBA" id="ARBA00023015"/>
    </source>
</evidence>
<dbReference type="PANTHER" id="PTHR31719:SF176">
    <property type="entry name" value="NAC DOMAIN CONTAINING PROTEIN 84"/>
    <property type="match status" value="1"/>
</dbReference>
<feature type="region of interest" description="Disordered" evidence="5">
    <location>
        <begin position="204"/>
        <end position="242"/>
    </location>
</feature>
<feature type="compositionally biased region" description="Polar residues" evidence="5">
    <location>
        <begin position="207"/>
        <end position="221"/>
    </location>
</feature>
<evidence type="ECO:0000313" key="7">
    <source>
        <dbReference type="EMBL" id="EEF49389.1"/>
    </source>
</evidence>
<dbReference type="OMA" id="DPWSMPG"/>
<evidence type="ECO:0000259" key="6">
    <source>
        <dbReference type="PROSITE" id="PS51005"/>
    </source>
</evidence>
<accession>B9RH27</accession>
<dbReference type="PANTHER" id="PTHR31719">
    <property type="entry name" value="NAC TRANSCRIPTION FACTOR 56"/>
    <property type="match status" value="1"/>
</dbReference>
<dbReference type="Gene3D" id="2.170.150.80">
    <property type="entry name" value="NAC domain"/>
    <property type="match status" value="1"/>
</dbReference>
<keyword evidence="4" id="KW-0539">Nucleus</keyword>
<dbReference type="PROSITE" id="PS51005">
    <property type="entry name" value="NAC"/>
    <property type="match status" value="1"/>
</dbReference>
<dbReference type="OrthoDB" id="676820at2759"/>
<protein>
    <submittedName>
        <fullName evidence="7">Transcription factor, putative</fullName>
    </submittedName>
</protein>
<evidence type="ECO:0000256" key="2">
    <source>
        <dbReference type="ARBA" id="ARBA00023125"/>
    </source>
</evidence>
<dbReference type="Pfam" id="PF02365">
    <property type="entry name" value="NAM"/>
    <property type="match status" value="1"/>
</dbReference>
<dbReference type="KEGG" id="rcu:8285296"/>
<gene>
    <name evidence="7" type="ORF">RCOM_1446420</name>
</gene>
<dbReference type="eggNOG" id="ENOG502S02N">
    <property type="taxonomic scope" value="Eukaryota"/>
</dbReference>
<feature type="domain" description="NAC" evidence="6">
    <location>
        <begin position="14"/>
        <end position="165"/>
    </location>
</feature>
<evidence type="ECO:0000313" key="8">
    <source>
        <dbReference type="Proteomes" id="UP000008311"/>
    </source>
</evidence>
<proteinExistence type="predicted"/>
<organism evidence="7 8">
    <name type="scientific">Ricinus communis</name>
    <name type="common">Castor bean</name>
    <dbReference type="NCBI Taxonomy" id="3988"/>
    <lineage>
        <taxon>Eukaryota</taxon>
        <taxon>Viridiplantae</taxon>
        <taxon>Streptophyta</taxon>
        <taxon>Embryophyta</taxon>
        <taxon>Tracheophyta</taxon>
        <taxon>Spermatophyta</taxon>
        <taxon>Magnoliopsida</taxon>
        <taxon>eudicotyledons</taxon>
        <taxon>Gunneridae</taxon>
        <taxon>Pentapetalae</taxon>
        <taxon>rosids</taxon>
        <taxon>fabids</taxon>
        <taxon>Malpighiales</taxon>
        <taxon>Euphorbiaceae</taxon>
        <taxon>Acalyphoideae</taxon>
        <taxon>Acalypheae</taxon>
        <taxon>Ricinus</taxon>
    </lineage>
</organism>
<dbReference type="GO" id="GO:0006355">
    <property type="term" value="P:regulation of DNA-templated transcription"/>
    <property type="evidence" value="ECO:0007669"/>
    <property type="project" value="InterPro"/>
</dbReference>
<keyword evidence="2" id="KW-0238">DNA-binding</keyword>
<keyword evidence="1" id="KW-0805">Transcription regulation</keyword>
<sequence length="242" mass="27242">MEKSNLVANGGMKLPIGYRFHPTDEELVVHYLRRKVFGFPLPASVIPELDVFQTDPWNLPGDLKEKRYFFSRKLGNESENRNRRAAGSGYWKPTGKGRPIIASFGNHIVGLRKTFLFCEGKNPNESKTQWIMHEYRLVGSGTLLNTSQVFKLNLGDWVVYRVFQKKRRSKKQGTISKSSSTCSEVMSSSFMEFTMVECSDVGPQPSSPCSSGITEVSSNGLDQEETSSSISFSFHSCKRKST</sequence>
<dbReference type="InterPro" id="IPR003441">
    <property type="entry name" value="NAC-dom"/>
</dbReference>
<dbReference type="GO" id="GO:0003677">
    <property type="term" value="F:DNA binding"/>
    <property type="evidence" value="ECO:0007669"/>
    <property type="project" value="UniProtKB-KW"/>
</dbReference>
<dbReference type="InParanoid" id="B9RH27"/>
<dbReference type="STRING" id="3988.B9RH27"/>
<keyword evidence="3" id="KW-0804">Transcription</keyword>
<dbReference type="InterPro" id="IPR036093">
    <property type="entry name" value="NAC_dom_sf"/>
</dbReference>
<evidence type="ECO:0000256" key="4">
    <source>
        <dbReference type="ARBA" id="ARBA00023242"/>
    </source>
</evidence>
<reference evidence="8" key="1">
    <citation type="journal article" date="2010" name="Nat. Biotechnol.">
        <title>Draft genome sequence of the oilseed species Ricinus communis.</title>
        <authorList>
            <person name="Chan A.P."/>
            <person name="Crabtree J."/>
            <person name="Zhao Q."/>
            <person name="Lorenzi H."/>
            <person name="Orvis J."/>
            <person name="Puiu D."/>
            <person name="Melake-Berhan A."/>
            <person name="Jones K.M."/>
            <person name="Redman J."/>
            <person name="Chen G."/>
            <person name="Cahoon E.B."/>
            <person name="Gedil M."/>
            <person name="Stanke M."/>
            <person name="Haas B.J."/>
            <person name="Wortman J.R."/>
            <person name="Fraser-Liggett C.M."/>
            <person name="Ravel J."/>
            <person name="Rabinowicz P.D."/>
        </authorList>
    </citation>
    <scope>NUCLEOTIDE SEQUENCE [LARGE SCALE GENOMIC DNA]</scope>
    <source>
        <strain evidence="8">cv. Hale</strain>
    </source>
</reference>
<evidence type="ECO:0000256" key="3">
    <source>
        <dbReference type="ARBA" id="ARBA00023163"/>
    </source>
</evidence>
<dbReference type="EMBL" id="EQ973778">
    <property type="protein sequence ID" value="EEF49389.1"/>
    <property type="molecule type" value="Genomic_DNA"/>
</dbReference>
<evidence type="ECO:0000256" key="5">
    <source>
        <dbReference type="SAM" id="MobiDB-lite"/>
    </source>
</evidence>
<dbReference type="Proteomes" id="UP000008311">
    <property type="component" value="Unassembled WGS sequence"/>
</dbReference>
<name>B9RH27_RICCO</name>
<keyword evidence="8" id="KW-1185">Reference proteome</keyword>